<dbReference type="Pfam" id="PF19054">
    <property type="entry name" value="DUF5753"/>
    <property type="match status" value="1"/>
</dbReference>
<dbReference type="InterPro" id="IPR001387">
    <property type="entry name" value="Cro/C1-type_HTH"/>
</dbReference>
<dbReference type="Proteomes" id="UP000189443">
    <property type="component" value="Chromosome"/>
</dbReference>
<name>A0A1S6J532_9ACTN</name>
<evidence type="ECO:0000313" key="2">
    <source>
        <dbReference type="EMBL" id="AQS66840.1"/>
    </source>
</evidence>
<protein>
    <submittedName>
        <fullName evidence="2">Transcriptional regulator</fullName>
    </submittedName>
</protein>
<reference evidence="2 3" key="1">
    <citation type="submission" date="2017-02" db="EMBL/GenBank/DDBJ databases">
        <title>Streptomyces pactum ACT12 Genome sequencing and assembly.</title>
        <authorList>
            <person name="Xue Q."/>
            <person name="Yan X."/>
            <person name="Jia L."/>
            <person name="Yan H."/>
        </authorList>
    </citation>
    <scope>NUCLEOTIDE SEQUENCE [LARGE SCALE GENOMIC DNA]</scope>
    <source>
        <strain evidence="2 3">ACT12</strain>
    </source>
</reference>
<evidence type="ECO:0000313" key="3">
    <source>
        <dbReference type="Proteomes" id="UP000189443"/>
    </source>
</evidence>
<proteinExistence type="predicted"/>
<dbReference type="EMBL" id="CP019724">
    <property type="protein sequence ID" value="AQS66840.1"/>
    <property type="molecule type" value="Genomic_DNA"/>
</dbReference>
<gene>
    <name evidence="2" type="ORF">B1H29_07780</name>
</gene>
<dbReference type="PROSITE" id="PS50943">
    <property type="entry name" value="HTH_CROC1"/>
    <property type="match status" value="1"/>
</dbReference>
<dbReference type="InterPro" id="IPR043917">
    <property type="entry name" value="DUF5753"/>
</dbReference>
<feature type="domain" description="HTH cro/C1-type" evidence="1">
    <location>
        <begin position="50"/>
        <end position="103"/>
    </location>
</feature>
<sequence>MVMMRQNALPYSRSVRAREGERTRTAGEFDLMGTTTRRNASAMKMVGALLALYRQAAGHTQRSLGERFVIGEQQIASIEQGRRPLKPDLAEQLDELLETKGALSVALSRMPEVDLVPLWAEEYIDREREAFAISWYEGLAIPGLLQTEAYAQAVFRSRVPVYDDDSIAQLVAGRIDRQSILHRKVPPTVSFVIWEAALRDHLGGRDVYVEQVRKLREHVDVPGITLQVLPLGRTSHAGLDGPFILLETPEYQRLAYMETQRGSQLIADPDGVGILTQKYAMLRTQALNTEETRAMLDRLLGEA</sequence>
<dbReference type="AlphaFoldDB" id="A0A1S6J532"/>
<dbReference type="OrthoDB" id="5177600at2"/>
<dbReference type="GO" id="GO:0003677">
    <property type="term" value="F:DNA binding"/>
    <property type="evidence" value="ECO:0007669"/>
    <property type="project" value="InterPro"/>
</dbReference>
<keyword evidence="3" id="KW-1185">Reference proteome</keyword>
<organism evidence="2 3">
    <name type="scientific">Streptomyces pactum</name>
    <dbReference type="NCBI Taxonomy" id="68249"/>
    <lineage>
        <taxon>Bacteria</taxon>
        <taxon>Bacillati</taxon>
        <taxon>Actinomycetota</taxon>
        <taxon>Actinomycetes</taxon>
        <taxon>Kitasatosporales</taxon>
        <taxon>Streptomycetaceae</taxon>
        <taxon>Streptomyces</taxon>
    </lineage>
</organism>
<dbReference type="Pfam" id="PF13560">
    <property type="entry name" value="HTH_31"/>
    <property type="match status" value="1"/>
</dbReference>
<accession>A0A1S6J532</accession>
<dbReference type="SMART" id="SM00530">
    <property type="entry name" value="HTH_XRE"/>
    <property type="match status" value="1"/>
</dbReference>
<dbReference type="CDD" id="cd00093">
    <property type="entry name" value="HTH_XRE"/>
    <property type="match status" value="1"/>
</dbReference>
<evidence type="ECO:0000259" key="1">
    <source>
        <dbReference type="PROSITE" id="PS50943"/>
    </source>
</evidence>
<dbReference type="STRING" id="68249.BC342_27890"/>
<dbReference type="KEGG" id="spac:B1H29_07780"/>
<dbReference type="Gene3D" id="1.10.260.40">
    <property type="entry name" value="lambda repressor-like DNA-binding domains"/>
    <property type="match status" value="1"/>
</dbReference>
<dbReference type="SUPFAM" id="SSF47413">
    <property type="entry name" value="lambda repressor-like DNA-binding domains"/>
    <property type="match status" value="1"/>
</dbReference>
<dbReference type="InterPro" id="IPR010982">
    <property type="entry name" value="Lambda_DNA-bd_dom_sf"/>
</dbReference>